<accession>A0AAD6ZXH5</accession>
<evidence type="ECO:0000313" key="1">
    <source>
        <dbReference type="EMBL" id="KAJ7342924.1"/>
    </source>
</evidence>
<proteinExistence type="predicted"/>
<keyword evidence="2" id="KW-1185">Reference proteome</keyword>
<comment type="caution">
    <text evidence="1">The sequence shown here is derived from an EMBL/GenBank/DDBJ whole genome shotgun (WGS) entry which is preliminary data.</text>
</comment>
<sequence>MFVRLVIGFVGAVESVQKLKDKIIVVTGSDSIAAWMEHSKWYSFELLMWNNLMWNIRSYGMALETLHKSHMWKSDLRLLRNQVNGGVVGLTRKSCKPRKNLITLCNAEKPHAADAAFAQTHYFPSPKSASPAKTRGHMEYQAICNKILASPNCIPYEQLDCTSTPESAAGSPVLLTFTDAGINITAETFRIEAIRHLNGLGFEEAVGKECEDKRAILGRLLFSKYATV</sequence>
<evidence type="ECO:0000313" key="2">
    <source>
        <dbReference type="Proteomes" id="UP001218218"/>
    </source>
</evidence>
<gene>
    <name evidence="1" type="ORF">DFH08DRAFT_811258</name>
</gene>
<dbReference type="Proteomes" id="UP001218218">
    <property type="component" value="Unassembled WGS sequence"/>
</dbReference>
<dbReference type="EMBL" id="JARIHO010000024">
    <property type="protein sequence ID" value="KAJ7342924.1"/>
    <property type="molecule type" value="Genomic_DNA"/>
</dbReference>
<name>A0AAD6ZXH5_9AGAR</name>
<organism evidence="1 2">
    <name type="scientific">Mycena albidolilacea</name>
    <dbReference type="NCBI Taxonomy" id="1033008"/>
    <lineage>
        <taxon>Eukaryota</taxon>
        <taxon>Fungi</taxon>
        <taxon>Dikarya</taxon>
        <taxon>Basidiomycota</taxon>
        <taxon>Agaricomycotina</taxon>
        <taxon>Agaricomycetes</taxon>
        <taxon>Agaricomycetidae</taxon>
        <taxon>Agaricales</taxon>
        <taxon>Marasmiineae</taxon>
        <taxon>Mycenaceae</taxon>
        <taxon>Mycena</taxon>
    </lineage>
</organism>
<reference evidence="1" key="1">
    <citation type="submission" date="2023-03" db="EMBL/GenBank/DDBJ databases">
        <title>Massive genome expansion in bonnet fungi (Mycena s.s.) driven by repeated elements and novel gene families across ecological guilds.</title>
        <authorList>
            <consortium name="Lawrence Berkeley National Laboratory"/>
            <person name="Harder C.B."/>
            <person name="Miyauchi S."/>
            <person name="Viragh M."/>
            <person name="Kuo A."/>
            <person name="Thoen E."/>
            <person name="Andreopoulos B."/>
            <person name="Lu D."/>
            <person name="Skrede I."/>
            <person name="Drula E."/>
            <person name="Henrissat B."/>
            <person name="Morin E."/>
            <person name="Kohler A."/>
            <person name="Barry K."/>
            <person name="LaButti K."/>
            <person name="Morin E."/>
            <person name="Salamov A."/>
            <person name="Lipzen A."/>
            <person name="Mereny Z."/>
            <person name="Hegedus B."/>
            <person name="Baldrian P."/>
            <person name="Stursova M."/>
            <person name="Weitz H."/>
            <person name="Taylor A."/>
            <person name="Grigoriev I.V."/>
            <person name="Nagy L.G."/>
            <person name="Martin F."/>
            <person name="Kauserud H."/>
        </authorList>
    </citation>
    <scope>NUCLEOTIDE SEQUENCE</scope>
    <source>
        <strain evidence="1">CBHHK002</strain>
    </source>
</reference>
<dbReference type="AlphaFoldDB" id="A0AAD6ZXH5"/>
<protein>
    <submittedName>
        <fullName evidence="1">Uncharacterized protein</fullName>
    </submittedName>
</protein>